<comment type="caution">
    <text evidence="1">The sequence shown here is derived from an EMBL/GenBank/DDBJ whole genome shotgun (WGS) entry which is preliminary data.</text>
</comment>
<dbReference type="RefSeq" id="WP_120809852.1">
    <property type="nucleotide sequence ID" value="NZ_RBID01000011.1"/>
</dbReference>
<name>A0A495BJJ3_VOGIN</name>
<dbReference type="GO" id="GO:0003677">
    <property type="term" value="F:DNA binding"/>
    <property type="evidence" value="ECO:0007669"/>
    <property type="project" value="InterPro"/>
</dbReference>
<dbReference type="AlphaFoldDB" id="A0A495BJJ3"/>
<proteinExistence type="predicted"/>
<dbReference type="Pfam" id="PF06892">
    <property type="entry name" value="Phage_CP76"/>
    <property type="match status" value="1"/>
</dbReference>
<accession>A0A495BJJ3</accession>
<dbReference type="EMBL" id="RBID01000011">
    <property type="protein sequence ID" value="RKQ61215.1"/>
    <property type="molecule type" value="Genomic_DNA"/>
</dbReference>
<dbReference type="Proteomes" id="UP000279384">
    <property type="component" value="Unassembled WGS sequence"/>
</dbReference>
<organism evidence="1 2">
    <name type="scientific">Vogesella indigofera</name>
    <name type="common">Pseudomonas indigofera</name>
    <dbReference type="NCBI Taxonomy" id="45465"/>
    <lineage>
        <taxon>Bacteria</taxon>
        <taxon>Pseudomonadati</taxon>
        <taxon>Pseudomonadota</taxon>
        <taxon>Betaproteobacteria</taxon>
        <taxon>Neisseriales</taxon>
        <taxon>Chromobacteriaceae</taxon>
        <taxon>Vogesella</taxon>
    </lineage>
</organism>
<dbReference type="InterPro" id="IPR009679">
    <property type="entry name" value="Phage_186_CII-like"/>
</dbReference>
<sequence>MSPNPYSHITASAQAIAKGYHNGIAGLALAMHKNPTIFANKLNPNCDTNQLTLEEAAEITDRTQNPAIADALAALVGRVTVALPCGQPSLRELSRDFCHLAKECGDVGQQINESEHPESEWGEQLSPAERKRIAKELRDLLSVTAGLLQQVEG</sequence>
<protein>
    <submittedName>
        <fullName evidence="1">Phage regulatory protein CII</fullName>
    </submittedName>
</protein>
<gene>
    <name evidence="1" type="ORF">C8E02_0982</name>
</gene>
<reference evidence="1 2" key="1">
    <citation type="submission" date="2018-10" db="EMBL/GenBank/DDBJ databases">
        <title>Genomic Encyclopedia of Type Strains, Phase IV (KMG-IV): sequencing the most valuable type-strain genomes for metagenomic binning, comparative biology and taxonomic classification.</title>
        <authorList>
            <person name="Goeker M."/>
        </authorList>
    </citation>
    <scope>NUCLEOTIDE SEQUENCE [LARGE SCALE GENOMIC DNA]</scope>
    <source>
        <strain evidence="1 2">DSM 3303</strain>
    </source>
</reference>
<evidence type="ECO:0000313" key="2">
    <source>
        <dbReference type="Proteomes" id="UP000279384"/>
    </source>
</evidence>
<evidence type="ECO:0000313" key="1">
    <source>
        <dbReference type="EMBL" id="RKQ61215.1"/>
    </source>
</evidence>